<protein>
    <submittedName>
        <fullName evidence="1">Uncharacterized protein</fullName>
    </submittedName>
</protein>
<sequence length="44" mass="4881">MAAELVEYVTFVDRTGNYTCCQYAIDVTDGAGRFTGGQQSEREQ</sequence>
<dbReference type="AlphaFoldDB" id="A0A1H8SU87"/>
<organism evidence="1 2">
    <name type="scientific">Aquisalimonas asiatica</name>
    <dbReference type="NCBI Taxonomy" id="406100"/>
    <lineage>
        <taxon>Bacteria</taxon>
        <taxon>Pseudomonadati</taxon>
        <taxon>Pseudomonadota</taxon>
        <taxon>Gammaproteobacteria</taxon>
        <taxon>Chromatiales</taxon>
        <taxon>Ectothiorhodospiraceae</taxon>
        <taxon>Aquisalimonas</taxon>
    </lineage>
</organism>
<gene>
    <name evidence="1" type="ORF">SAMN04488052_103187</name>
</gene>
<accession>A0A1H8SU87</accession>
<name>A0A1H8SU87_9GAMM</name>
<dbReference type="Proteomes" id="UP000199657">
    <property type="component" value="Unassembled WGS sequence"/>
</dbReference>
<evidence type="ECO:0000313" key="1">
    <source>
        <dbReference type="EMBL" id="SEO81928.1"/>
    </source>
</evidence>
<proteinExistence type="predicted"/>
<evidence type="ECO:0000313" key="2">
    <source>
        <dbReference type="Proteomes" id="UP000199657"/>
    </source>
</evidence>
<reference evidence="1 2" key="1">
    <citation type="submission" date="2016-10" db="EMBL/GenBank/DDBJ databases">
        <authorList>
            <person name="de Groot N.N."/>
        </authorList>
    </citation>
    <scope>NUCLEOTIDE SEQUENCE [LARGE SCALE GENOMIC DNA]</scope>
    <source>
        <strain evidence="1 2">CGMCC 1.6291</strain>
    </source>
</reference>
<keyword evidence="2" id="KW-1185">Reference proteome</keyword>
<dbReference type="STRING" id="406100.SAMN04488052_103187"/>
<dbReference type="EMBL" id="FOEG01000003">
    <property type="protein sequence ID" value="SEO81928.1"/>
    <property type="molecule type" value="Genomic_DNA"/>
</dbReference>